<dbReference type="PANTHER" id="PTHR12110">
    <property type="entry name" value="HYDROXYPYRUVATE ISOMERASE"/>
    <property type="match status" value="1"/>
</dbReference>
<keyword evidence="4" id="KW-1185">Reference proteome</keyword>
<evidence type="ECO:0000256" key="1">
    <source>
        <dbReference type="ARBA" id="ARBA00023277"/>
    </source>
</evidence>
<feature type="domain" description="Xylose isomerase-like TIM barrel" evidence="2">
    <location>
        <begin position="38"/>
        <end position="278"/>
    </location>
</feature>
<comment type="caution">
    <text evidence="3">The sequence shown here is derived from an EMBL/GenBank/DDBJ whole genome shotgun (WGS) entry which is preliminary data.</text>
</comment>
<dbReference type="InterPro" id="IPR013022">
    <property type="entry name" value="Xyl_isomerase-like_TIM-brl"/>
</dbReference>
<dbReference type="GO" id="GO:0016853">
    <property type="term" value="F:isomerase activity"/>
    <property type="evidence" value="ECO:0007669"/>
    <property type="project" value="UniProtKB-KW"/>
</dbReference>
<evidence type="ECO:0000313" key="4">
    <source>
        <dbReference type="Proteomes" id="UP001499841"/>
    </source>
</evidence>
<gene>
    <name evidence="3" type="ORF">GCM10022262_22350</name>
</gene>
<accession>A0ABP8EVC3</accession>
<reference evidence="4" key="1">
    <citation type="journal article" date="2019" name="Int. J. Syst. Evol. Microbiol.">
        <title>The Global Catalogue of Microorganisms (GCM) 10K type strain sequencing project: providing services to taxonomists for standard genome sequencing and annotation.</title>
        <authorList>
            <consortium name="The Broad Institute Genomics Platform"/>
            <consortium name="The Broad Institute Genome Sequencing Center for Infectious Disease"/>
            <person name="Wu L."/>
            <person name="Ma J."/>
        </authorList>
    </citation>
    <scope>NUCLEOTIDE SEQUENCE [LARGE SCALE GENOMIC DNA]</scope>
    <source>
        <strain evidence="4">JCM 17459</strain>
    </source>
</reference>
<name>A0ABP8EVC3_9MICO</name>
<protein>
    <submittedName>
        <fullName evidence="3">Sugar phosphate isomerase/epimerase</fullName>
    </submittedName>
</protein>
<keyword evidence="1" id="KW-0119">Carbohydrate metabolism</keyword>
<dbReference type="SUPFAM" id="SSF51658">
    <property type="entry name" value="Xylose isomerase-like"/>
    <property type="match status" value="1"/>
</dbReference>
<sequence>MTTRTTTRPRLAVSTLGYLWGSVDTTPLEQMAQCYADLHDIGFTAVRVDVPDDLPLDDYAHWLGVYQLTPATGVFAATFDGAETLPGILERARRTAAQHTALGLDRVMLLPDPVPARVARPAVGAKHDREAFARALEEIGETARVLGAEGLRPLLHPRVGGLVETEAEVVAALDQLGPDVVGFGPDTGHLRWAGMDPADMVARYADRVGAVHLSDVYADYVQPTRRGRGKSYPELVATRRLWAEPGAGVVPFDRVLAALPGCFDGDLLLEIERPSTFSVYEAYLQAYEWAGHMLEPLVAGPEPPLR</sequence>
<organism evidence="3 4">
    <name type="scientific">Georgenia daeguensis</name>
    <dbReference type="NCBI Taxonomy" id="908355"/>
    <lineage>
        <taxon>Bacteria</taxon>
        <taxon>Bacillati</taxon>
        <taxon>Actinomycetota</taxon>
        <taxon>Actinomycetes</taxon>
        <taxon>Micrococcales</taxon>
        <taxon>Bogoriellaceae</taxon>
        <taxon>Georgenia</taxon>
    </lineage>
</organism>
<dbReference type="RefSeq" id="WP_345041079.1">
    <property type="nucleotide sequence ID" value="NZ_BAABBA010000010.1"/>
</dbReference>
<evidence type="ECO:0000259" key="2">
    <source>
        <dbReference type="Pfam" id="PF01261"/>
    </source>
</evidence>
<evidence type="ECO:0000313" key="3">
    <source>
        <dbReference type="EMBL" id="GAA4287875.1"/>
    </source>
</evidence>
<dbReference type="Proteomes" id="UP001499841">
    <property type="component" value="Unassembled WGS sequence"/>
</dbReference>
<dbReference type="Pfam" id="PF01261">
    <property type="entry name" value="AP_endonuc_2"/>
    <property type="match status" value="1"/>
</dbReference>
<dbReference type="Gene3D" id="3.20.20.150">
    <property type="entry name" value="Divalent-metal-dependent TIM barrel enzymes"/>
    <property type="match status" value="1"/>
</dbReference>
<dbReference type="InterPro" id="IPR036237">
    <property type="entry name" value="Xyl_isomerase-like_sf"/>
</dbReference>
<keyword evidence="3" id="KW-0413">Isomerase</keyword>
<dbReference type="InterPro" id="IPR050312">
    <property type="entry name" value="IolE/XylAMocC-like"/>
</dbReference>
<proteinExistence type="predicted"/>
<dbReference type="EMBL" id="BAABBA010000010">
    <property type="protein sequence ID" value="GAA4287875.1"/>
    <property type="molecule type" value="Genomic_DNA"/>
</dbReference>